<dbReference type="InterPro" id="IPR013096">
    <property type="entry name" value="Cupin_2"/>
</dbReference>
<dbReference type="InterPro" id="IPR011051">
    <property type="entry name" value="RmlC_Cupin_sf"/>
</dbReference>
<gene>
    <name evidence="3" type="ORF">SAMN05216218_12532</name>
</gene>
<dbReference type="STRING" id="660518.SAMN05216218_12532"/>
<dbReference type="AlphaFoldDB" id="A0A1G7TG96"/>
<keyword evidence="4" id="KW-1185">Reference proteome</keyword>
<keyword evidence="1" id="KW-0479">Metal-binding</keyword>
<dbReference type="Pfam" id="PF07883">
    <property type="entry name" value="Cupin_2"/>
    <property type="match status" value="1"/>
</dbReference>
<protein>
    <submittedName>
        <fullName evidence="3">Cupin domain-containing protein</fullName>
    </submittedName>
</protein>
<feature type="domain" description="Cupin type-2" evidence="2">
    <location>
        <begin position="38"/>
        <end position="108"/>
    </location>
</feature>
<evidence type="ECO:0000256" key="1">
    <source>
        <dbReference type="ARBA" id="ARBA00022723"/>
    </source>
</evidence>
<dbReference type="PANTHER" id="PTHR35848:SF9">
    <property type="entry name" value="SLL1358 PROTEIN"/>
    <property type="match status" value="1"/>
</dbReference>
<dbReference type="InterPro" id="IPR014710">
    <property type="entry name" value="RmlC-like_jellyroll"/>
</dbReference>
<evidence type="ECO:0000313" key="3">
    <source>
        <dbReference type="EMBL" id="SDG34387.1"/>
    </source>
</evidence>
<dbReference type="Proteomes" id="UP000199076">
    <property type="component" value="Unassembled WGS sequence"/>
</dbReference>
<dbReference type="SUPFAM" id="SSF51182">
    <property type="entry name" value="RmlC-like cupins"/>
    <property type="match status" value="1"/>
</dbReference>
<dbReference type="OrthoDB" id="190812at2157"/>
<proteinExistence type="predicted"/>
<accession>A0A1G7TG96</accession>
<reference evidence="4" key="1">
    <citation type="submission" date="2016-10" db="EMBL/GenBank/DDBJ databases">
        <authorList>
            <person name="Varghese N."/>
            <person name="Submissions S."/>
        </authorList>
    </citation>
    <scope>NUCLEOTIDE SEQUENCE [LARGE SCALE GENOMIC DNA]</scope>
    <source>
        <strain evidence="4">IBRC-M 10760</strain>
    </source>
</reference>
<name>A0A1G7TG96_9EURY</name>
<dbReference type="RefSeq" id="WP_092695530.1">
    <property type="nucleotide sequence ID" value="NZ_FNBK01000025.1"/>
</dbReference>
<dbReference type="InterPro" id="IPR051610">
    <property type="entry name" value="GPI/OXD"/>
</dbReference>
<sequence length="158" mass="16955">MKHVTVDDLDTVPHPLDATEGARALADALGTTDVAMNHYTLAPGEAPDGGYHTHLDQEEIFYVLEGTVTFDTEDGSQDVAAGEVVRFAPGDYHHGENKSDEQAVVLAIGAPGKRHDWDQLRVPVPCPNCEDVDAMGVDIAASDQGGLRCPECDETMRV</sequence>
<dbReference type="EMBL" id="FNBK01000025">
    <property type="protein sequence ID" value="SDG34387.1"/>
    <property type="molecule type" value="Genomic_DNA"/>
</dbReference>
<organism evidence="3 4">
    <name type="scientific">Halorientalis regularis</name>
    <dbReference type="NCBI Taxonomy" id="660518"/>
    <lineage>
        <taxon>Archaea</taxon>
        <taxon>Methanobacteriati</taxon>
        <taxon>Methanobacteriota</taxon>
        <taxon>Stenosarchaea group</taxon>
        <taxon>Halobacteria</taxon>
        <taxon>Halobacteriales</taxon>
        <taxon>Haloarculaceae</taxon>
        <taxon>Halorientalis</taxon>
    </lineage>
</organism>
<dbReference type="PANTHER" id="PTHR35848">
    <property type="entry name" value="OXALATE-BINDING PROTEIN"/>
    <property type="match status" value="1"/>
</dbReference>
<evidence type="ECO:0000259" key="2">
    <source>
        <dbReference type="Pfam" id="PF07883"/>
    </source>
</evidence>
<dbReference type="Gene3D" id="2.60.120.10">
    <property type="entry name" value="Jelly Rolls"/>
    <property type="match status" value="1"/>
</dbReference>
<evidence type="ECO:0000313" key="4">
    <source>
        <dbReference type="Proteomes" id="UP000199076"/>
    </source>
</evidence>
<dbReference type="GO" id="GO:0046872">
    <property type="term" value="F:metal ion binding"/>
    <property type="evidence" value="ECO:0007669"/>
    <property type="project" value="UniProtKB-KW"/>
</dbReference>